<dbReference type="Proteomes" id="UP001149303">
    <property type="component" value="Unassembled WGS sequence"/>
</dbReference>
<sequence>MKHLKTRGLIFLIICISFISFGIYISDSNQRSCLGNPIILPYTFLGVPSIFLLGILDVIVLAFSKKLKLYKAIFNLSLMLLSFLIVFLFM</sequence>
<feature type="transmembrane region" description="Helical" evidence="1">
    <location>
        <begin position="38"/>
        <end position="62"/>
    </location>
</feature>
<protein>
    <submittedName>
        <fullName evidence="2">Uncharacterized protein</fullName>
    </submittedName>
</protein>
<dbReference type="EMBL" id="JAIWJY010000002">
    <property type="protein sequence ID" value="MDE1205824.1"/>
    <property type="molecule type" value="Genomic_DNA"/>
</dbReference>
<feature type="transmembrane region" description="Helical" evidence="1">
    <location>
        <begin position="9"/>
        <end position="26"/>
    </location>
</feature>
<keyword evidence="1" id="KW-1133">Transmembrane helix</keyword>
<keyword evidence="1" id="KW-0472">Membrane</keyword>
<reference evidence="2" key="1">
    <citation type="submission" date="2021-09" db="EMBL/GenBank/DDBJ databases">
        <authorList>
            <person name="Smyrli M."/>
        </authorList>
    </citation>
    <scope>NUCLEOTIDE SEQUENCE</scope>
    <source>
        <strain evidence="2">LAR25</strain>
    </source>
</reference>
<keyword evidence="1" id="KW-0812">Transmembrane</keyword>
<proteinExistence type="predicted"/>
<dbReference type="AlphaFoldDB" id="A0A9X4IKS1"/>
<gene>
    <name evidence="2" type="ORF">LCI24_03355</name>
</gene>
<organism evidence="2 3">
    <name type="scientific">Tenacibaculum larymnensis</name>
    <dbReference type="NCBI Taxonomy" id="2878201"/>
    <lineage>
        <taxon>Bacteria</taxon>
        <taxon>Pseudomonadati</taxon>
        <taxon>Bacteroidota</taxon>
        <taxon>Flavobacteriia</taxon>
        <taxon>Flavobacteriales</taxon>
        <taxon>Flavobacteriaceae</taxon>
        <taxon>Tenacibaculum</taxon>
    </lineage>
</organism>
<comment type="caution">
    <text evidence="2">The sequence shown here is derived from an EMBL/GenBank/DDBJ whole genome shotgun (WGS) entry which is preliminary data.</text>
</comment>
<feature type="transmembrane region" description="Helical" evidence="1">
    <location>
        <begin position="69"/>
        <end position="89"/>
    </location>
</feature>
<evidence type="ECO:0000256" key="1">
    <source>
        <dbReference type="SAM" id="Phobius"/>
    </source>
</evidence>
<keyword evidence="3" id="KW-1185">Reference proteome</keyword>
<accession>A0A9X4IKS1</accession>
<evidence type="ECO:0000313" key="2">
    <source>
        <dbReference type="EMBL" id="MDE1205824.1"/>
    </source>
</evidence>
<evidence type="ECO:0000313" key="3">
    <source>
        <dbReference type="Proteomes" id="UP001149303"/>
    </source>
</evidence>
<name>A0A9X4IKS1_9FLAO</name>